<protein>
    <submittedName>
        <fullName evidence="4">Uncharacterized protein</fullName>
    </submittedName>
</protein>
<keyword evidence="3" id="KW-0732">Signal</keyword>
<accession>A0ABP0JVT7</accession>
<feature type="non-terminal residue" evidence="4">
    <location>
        <position position="1800"/>
    </location>
</feature>
<feature type="transmembrane region" description="Helical" evidence="2">
    <location>
        <begin position="73"/>
        <end position="95"/>
    </location>
</feature>
<evidence type="ECO:0000313" key="5">
    <source>
        <dbReference type="Proteomes" id="UP001642484"/>
    </source>
</evidence>
<proteinExistence type="predicted"/>
<organism evidence="4 5">
    <name type="scientific">Durusdinium trenchii</name>
    <dbReference type="NCBI Taxonomy" id="1381693"/>
    <lineage>
        <taxon>Eukaryota</taxon>
        <taxon>Sar</taxon>
        <taxon>Alveolata</taxon>
        <taxon>Dinophyceae</taxon>
        <taxon>Suessiales</taxon>
        <taxon>Symbiodiniaceae</taxon>
        <taxon>Durusdinium</taxon>
    </lineage>
</organism>
<sequence>MGFTLWIMGFLLQMVDQKADELNVPRSQRDWGWIGYMAFGTPGRLLFAGCMFFDLAGGVLVLMSIVIEQLPFLLPINHKVTAVLSCIVAILFCLLPKKAFSWMAVVGMASQVFLVMGLVITGLQLHSAGEVAEDQVALNISGLPQGFGIALLCFLAHSEAPLIYQLFLVKALQAGLRPKVDSPGFLPPAAVEGRFEANCQCNCLCGVQQDFGIVAGLGCLAGAGSDLSCSGGDGPSKFKVKGKDFRYWSRIGGGSYRFAKPINDDQLLRTYIKQAFREGSKEASFDPDWRPDHVVDTKGVVQDTDVFLGPLVLHRLTDKGPANRRAMGAGVVAGGDTSVDDDRVTRPIVEADPSQVWLITENIDQYKIGDYARVDPSRDLMLGGHTGLIRVASGWAKAELILTTDAAEFVRARRGDAGSPSPSPHQATEIHENEEGSSDARTLMVDYDHQGARFKEWRVVVADSKDYHYEDWPCEGPSTVLHLLKHMMKFGGDPKQWLELWARQKSISDQDRVKHELRCLMDVLYLGGTFDQLNMPVLASFETVARRVQCIVDAYAAGGSGAPDWGNAKLFTGYTGPEDLVMPQLKTWAARERAGTSGGELMNRMGSSGVSLTAGLNYDDDRLMGPMGHTSASGLFPLPRPDALPKLKGYGRRSQHRAARRVRIRDDLREAIASLNWMHVGDFDAPPSAAHPLQREVLCRLEALVERADDLGDHGHLPSLEAAYGELLRGRDGYAEPSTPASLAPYNLELVSLPTDLCDAPRAEELLEEADRRYLQGQERMLREIPKEDSEVIKPYWDPALRHNPGRYRKFIQRLNDIKYLDFTLSPSQHAGVFFVWKSDGKRIRMIVDARPANAEFEEPPGISLPTAETFAKIEMETHMHDGDDPELGIYAGLSDVRDCFHRIKQPRWLSKYFCFLPIEAKHVGLTGTVLEGHTLSSNDLVFPMPGSLCMGFSWSLFFAQRINEVVMRRVSSLSSSTLIHDRGGPAVFSDHLPDELKHFVYVDNLGVMSTDRQAVSGALDDLVGKFTQEKLLLHPGEIQHECIKALGVQLDGQNLFSSLGPDRYHRVRQGLRCLLRRGRCSGRVLEILIGHCTYCGLMNRALLSVFHNVYKFIHSHHDHPATLWNSVRAELRAFCGLMPLIASDWCRPWNELVPVSDASEEGFGVCAAVWTSSQAAAVGRVSERDRFKRAGSHSARETALTSAGFVKDEVSGKWAEGILDDEEYLKLSGWDLRTDFPEVPAHKLRDGSWQTVRQGRWKKHEHIVHLEARALVKSFEYLVEDTHSKDCRQLFLVDSMSAALAFDRCRSRNFKMLRQIRKFYLTRCTMPTSRKRVLQPPEGFQSQKRRCAVLEKGSAMPVMKKARTSSLQRTDPTVSLLKKPSFLPPSLESLVKGMDKLPQPRKQMEPDLESAASSSSSEPARDVRTKALAKRSRGRLRKYVQEAMEAKSMGLSLLEKKAIGDRSAKYYQEEYKQLLIFAKTRKLMMTLPRELDATLVEYFNDLFMRGHPAHRGDKIIATVMHHQSEYSKLGSSRLPRAWRCLKGWRRLAPGTSRKAYPLGVWCAIALELKRLGHLQMAVFTLVGLSSYSRPSELLRCRAFSLVKPSPGITEFWSLLLNPEERMDRSKVGEFDDSIALDSPWMRPWAATLLKPLASQGADLPLWNFNYSHYFKVFSQVTETLGLDMTPYQMRMWIAFDICVKVVASEVFLLAFGILGYGFFGGSVAQSIADNIGRETWSRDPRDPDTELQLLPNALSAFLAAATILGLSSKQLVTLPLLLDATTDLFGEKLQKKGQFAMKA</sequence>
<evidence type="ECO:0000256" key="3">
    <source>
        <dbReference type="SAM" id="SignalP"/>
    </source>
</evidence>
<evidence type="ECO:0000256" key="1">
    <source>
        <dbReference type="SAM" id="MobiDB-lite"/>
    </source>
</evidence>
<evidence type="ECO:0000313" key="4">
    <source>
        <dbReference type="EMBL" id="CAK9018335.1"/>
    </source>
</evidence>
<keyword evidence="2" id="KW-0812">Transmembrane</keyword>
<keyword evidence="2" id="KW-0472">Membrane</keyword>
<feature type="region of interest" description="Disordered" evidence="1">
    <location>
        <begin position="413"/>
        <end position="439"/>
    </location>
</feature>
<dbReference type="EMBL" id="CAXAMN010006624">
    <property type="protein sequence ID" value="CAK9018335.1"/>
    <property type="molecule type" value="Genomic_DNA"/>
</dbReference>
<name>A0ABP0JVT7_9DINO</name>
<feature type="transmembrane region" description="Helical" evidence="2">
    <location>
        <begin position="45"/>
        <end position="67"/>
    </location>
</feature>
<feature type="transmembrane region" description="Helical" evidence="2">
    <location>
        <begin position="102"/>
        <end position="123"/>
    </location>
</feature>
<keyword evidence="5" id="KW-1185">Reference proteome</keyword>
<feature type="chain" id="PRO_5045198762" evidence="3">
    <location>
        <begin position="18"/>
        <end position="1800"/>
    </location>
</feature>
<evidence type="ECO:0000256" key="2">
    <source>
        <dbReference type="SAM" id="Phobius"/>
    </source>
</evidence>
<feature type="transmembrane region" description="Helical" evidence="2">
    <location>
        <begin position="1698"/>
        <end position="1720"/>
    </location>
</feature>
<gene>
    <name evidence="4" type="ORF">CCMP2556_LOCUS13228</name>
</gene>
<reference evidence="4 5" key="1">
    <citation type="submission" date="2024-02" db="EMBL/GenBank/DDBJ databases">
        <authorList>
            <person name="Chen Y."/>
            <person name="Shah S."/>
            <person name="Dougan E. K."/>
            <person name="Thang M."/>
            <person name="Chan C."/>
        </authorList>
    </citation>
    <scope>NUCLEOTIDE SEQUENCE [LARGE SCALE GENOMIC DNA]</scope>
</reference>
<feature type="region of interest" description="Disordered" evidence="1">
    <location>
        <begin position="1399"/>
        <end position="1432"/>
    </location>
</feature>
<comment type="caution">
    <text evidence="4">The sequence shown here is derived from an EMBL/GenBank/DDBJ whole genome shotgun (WGS) entry which is preliminary data.</text>
</comment>
<keyword evidence="2" id="KW-1133">Transmembrane helix</keyword>
<feature type="signal peptide" evidence="3">
    <location>
        <begin position="1"/>
        <end position="17"/>
    </location>
</feature>
<dbReference type="Proteomes" id="UP001642484">
    <property type="component" value="Unassembled WGS sequence"/>
</dbReference>